<evidence type="ECO:0000313" key="3">
    <source>
        <dbReference type="Proteomes" id="UP001597519"/>
    </source>
</evidence>
<sequence length="233" mass="27111">MELLPILIIVGGIIYSTIASRANKEKEGQRNIDPSKMERRSNSAPRRRQPENRDESSGSKGIFEDLKREFKREYDKAMGTEEEQRPSGRQSETTRRTEESRRMQQEAEKKVKEVQNSRSERNSSGERNKRDFQKNNRGYRTEHSKRAAESKQAVYSEGYSRNQGPKKETRTSGIGRDVAEQVRYQYGDDRTQSHKRNRSGRKHVTKKDLSFDQRAVVNGIIFSEILGKPKSRR</sequence>
<gene>
    <name evidence="2" type="ORF">ACFSX4_03495</name>
</gene>
<accession>A0ABW5WTB3</accession>
<comment type="caution">
    <text evidence="2">The sequence shown here is derived from an EMBL/GenBank/DDBJ whole genome shotgun (WGS) entry which is preliminary data.</text>
</comment>
<evidence type="ECO:0000313" key="2">
    <source>
        <dbReference type="EMBL" id="MFD2829518.1"/>
    </source>
</evidence>
<feature type="compositionally biased region" description="Basic and acidic residues" evidence="1">
    <location>
        <begin position="22"/>
        <end position="41"/>
    </location>
</feature>
<dbReference type="Proteomes" id="UP001597519">
    <property type="component" value="Unassembled WGS sequence"/>
</dbReference>
<proteinExistence type="predicted"/>
<feature type="compositionally biased region" description="Basic and acidic residues" evidence="1">
    <location>
        <begin position="48"/>
        <end position="149"/>
    </location>
</feature>
<dbReference type="EMBL" id="JBHUOQ010000001">
    <property type="protein sequence ID" value="MFD2829518.1"/>
    <property type="molecule type" value="Genomic_DNA"/>
</dbReference>
<dbReference type="RefSeq" id="WP_377771588.1">
    <property type="nucleotide sequence ID" value="NZ_JBHUOQ010000001.1"/>
</dbReference>
<protein>
    <submittedName>
        <fullName evidence="2">Uncharacterized protein</fullName>
    </submittedName>
</protein>
<feature type="region of interest" description="Disordered" evidence="1">
    <location>
        <begin position="22"/>
        <end position="210"/>
    </location>
</feature>
<name>A0ABW5WTB3_9STAP</name>
<keyword evidence="3" id="KW-1185">Reference proteome</keyword>
<organism evidence="2 3">
    <name type="scientific">Corticicoccus populi</name>
    <dbReference type="NCBI Taxonomy" id="1812821"/>
    <lineage>
        <taxon>Bacteria</taxon>
        <taxon>Bacillati</taxon>
        <taxon>Bacillota</taxon>
        <taxon>Bacilli</taxon>
        <taxon>Bacillales</taxon>
        <taxon>Staphylococcaceae</taxon>
        <taxon>Corticicoccus</taxon>
    </lineage>
</organism>
<reference evidence="3" key="1">
    <citation type="journal article" date="2019" name="Int. J. Syst. Evol. Microbiol.">
        <title>The Global Catalogue of Microorganisms (GCM) 10K type strain sequencing project: providing services to taxonomists for standard genome sequencing and annotation.</title>
        <authorList>
            <consortium name="The Broad Institute Genomics Platform"/>
            <consortium name="The Broad Institute Genome Sequencing Center for Infectious Disease"/>
            <person name="Wu L."/>
            <person name="Ma J."/>
        </authorList>
    </citation>
    <scope>NUCLEOTIDE SEQUENCE [LARGE SCALE GENOMIC DNA]</scope>
    <source>
        <strain evidence="3">KCTC 33575</strain>
    </source>
</reference>
<feature type="compositionally biased region" description="Basic residues" evidence="1">
    <location>
        <begin position="193"/>
        <end position="205"/>
    </location>
</feature>
<evidence type="ECO:0000256" key="1">
    <source>
        <dbReference type="SAM" id="MobiDB-lite"/>
    </source>
</evidence>